<keyword evidence="8 9" id="KW-0472">Membrane</keyword>
<gene>
    <name evidence="9" type="primary">coq7</name>
    <name evidence="11" type="ORF">Acaty_c0080</name>
</gene>
<dbReference type="KEGG" id="acz:Acaty_c0080"/>
<dbReference type="CDD" id="cd01042">
    <property type="entry name" value="DMQH"/>
    <property type="match status" value="1"/>
</dbReference>
<name>A0A059ZVN7_ACICK</name>
<dbReference type="InterPro" id="IPR011566">
    <property type="entry name" value="Ubq_synth_Coq7"/>
</dbReference>
<comment type="pathway">
    <text evidence="1 9">Cofactor biosynthesis; ubiquinone biosynthesis.</text>
</comment>
<feature type="binding site" evidence="9">
    <location>
        <position position="90"/>
    </location>
    <ligand>
        <name>Fe cation</name>
        <dbReference type="ChEBI" id="CHEBI:24875"/>
        <label>2</label>
    </ligand>
</feature>
<comment type="cofactor">
    <cofactor evidence="9">
        <name>Fe cation</name>
        <dbReference type="ChEBI" id="CHEBI:24875"/>
    </cofactor>
    <text evidence="9">Binds 2 iron ions per subunit.</text>
</comment>
<feature type="binding site" evidence="9">
    <location>
        <position position="90"/>
    </location>
    <ligand>
        <name>Fe cation</name>
        <dbReference type="ChEBI" id="CHEBI:24875"/>
        <label>1</label>
    </ligand>
</feature>
<evidence type="ECO:0000256" key="7">
    <source>
        <dbReference type="ARBA" id="ARBA00023033"/>
    </source>
</evidence>
<feature type="compositionally biased region" description="Polar residues" evidence="10">
    <location>
        <begin position="21"/>
        <end position="30"/>
    </location>
</feature>
<dbReference type="Pfam" id="PF03232">
    <property type="entry name" value="COQ7"/>
    <property type="match status" value="1"/>
</dbReference>
<evidence type="ECO:0000313" key="12">
    <source>
        <dbReference type="Proteomes" id="UP000005522"/>
    </source>
</evidence>
<keyword evidence="7 9" id="KW-0503">Monooxygenase</keyword>
<keyword evidence="6 9" id="KW-0408">Iron</keyword>
<dbReference type="InterPro" id="IPR047809">
    <property type="entry name" value="COQ7_proteobact"/>
</dbReference>
<reference evidence="11 12" key="1">
    <citation type="journal article" date="2009" name="J. Bacteriol.">
        <title>Draft genome sequence of the extremely acidophilic bacterium Acidithiobacillus caldus ATCC 51756 reveals metabolic versatility in the genus Acidithiobacillus.</title>
        <authorList>
            <person name="Valdes J."/>
            <person name="Quatrini R."/>
            <person name="Hallberg K."/>
            <person name="Dopson M."/>
            <person name="Valenzuela P.D."/>
            <person name="Holmes D.S."/>
        </authorList>
    </citation>
    <scope>NUCLEOTIDE SEQUENCE [LARGE SCALE GENOMIC DNA]</scope>
    <source>
        <strain evidence="12">ATCC 51756 / DSM 8584 / KU</strain>
    </source>
</reference>
<dbReference type="PANTHER" id="PTHR11237">
    <property type="entry name" value="COENZYME Q10 BIOSYNTHESIS PROTEIN 7"/>
    <property type="match status" value="1"/>
</dbReference>
<keyword evidence="4 9" id="KW-0479">Metal-binding</keyword>
<comment type="function">
    <text evidence="9">Catalyzes the hydroxylation of 2-nonaprenyl-3-methyl-6-methoxy-1,4-benzoquinol during ubiquinone biosynthesis.</text>
</comment>
<evidence type="ECO:0000313" key="11">
    <source>
        <dbReference type="EMBL" id="AIA53972.1"/>
    </source>
</evidence>
<feature type="binding site" evidence="9">
    <location>
        <position position="177"/>
    </location>
    <ligand>
        <name>Fe cation</name>
        <dbReference type="ChEBI" id="CHEBI:24875"/>
        <label>2</label>
    </ligand>
</feature>
<dbReference type="Proteomes" id="UP000005522">
    <property type="component" value="Chromosome"/>
</dbReference>
<sequence length="211" mass="23717">MPAMLTERIIANFDNALRTLAGQSPGSGRSNPARGTRDSLLRPWQRRRAGRLMRVNHTGEVMAQALYTGQAAGTDDPQLRSELLQARREEEDHLRWCEDRLRELRSHPSLLGPIWYGVGWGMGFAAARRGRGSNLGLVVAVEHLVEKHLDEHLALLPPEDERSRKILEQMRQDEIAHADKAENLGAQPLPVWSETALRGLSKIMTRGALWV</sequence>
<keyword evidence="5 9" id="KW-0560">Oxidoreductase</keyword>
<dbReference type="EC" id="1.14.99.60" evidence="9"/>
<dbReference type="SUPFAM" id="SSF47240">
    <property type="entry name" value="Ferritin-like"/>
    <property type="match status" value="1"/>
</dbReference>
<feature type="binding site" evidence="9">
    <location>
        <position position="174"/>
    </location>
    <ligand>
        <name>Fe cation</name>
        <dbReference type="ChEBI" id="CHEBI:24875"/>
        <label>2</label>
    </ligand>
</feature>
<dbReference type="EMBL" id="CP005986">
    <property type="protein sequence ID" value="AIA53972.1"/>
    <property type="molecule type" value="Genomic_DNA"/>
</dbReference>
<keyword evidence="2 9" id="KW-1003">Cell membrane</keyword>
<evidence type="ECO:0000256" key="6">
    <source>
        <dbReference type="ARBA" id="ARBA00023004"/>
    </source>
</evidence>
<protein>
    <recommendedName>
        <fullName evidence="9">3-demethoxyubiquinol 3-hydroxylase</fullName>
        <shortName evidence="9">DMQ hydroxylase</shortName>
        <ecNumber evidence="9">1.14.99.60</ecNumber>
    </recommendedName>
    <alternativeName>
        <fullName evidence="9">2-nonaprenyl-3-methyl-6-methoxy-1,4-benzoquinol hydroxylase</fullName>
    </alternativeName>
</protein>
<feature type="binding site" evidence="9">
    <location>
        <position position="60"/>
    </location>
    <ligand>
        <name>Fe cation</name>
        <dbReference type="ChEBI" id="CHEBI:24875"/>
        <label>1</label>
    </ligand>
</feature>
<feature type="binding site" evidence="9">
    <location>
        <position position="174"/>
    </location>
    <ligand>
        <name>Fe cation</name>
        <dbReference type="ChEBI" id="CHEBI:24875"/>
        <label>1</label>
    </ligand>
</feature>
<dbReference type="NCBIfam" id="NF033656">
    <property type="entry name" value="DMQ_monoox_COQ7"/>
    <property type="match status" value="1"/>
</dbReference>
<evidence type="ECO:0000256" key="5">
    <source>
        <dbReference type="ARBA" id="ARBA00023002"/>
    </source>
</evidence>
<evidence type="ECO:0000256" key="3">
    <source>
        <dbReference type="ARBA" id="ARBA00022688"/>
    </source>
</evidence>
<evidence type="ECO:0000256" key="2">
    <source>
        <dbReference type="ARBA" id="ARBA00022475"/>
    </source>
</evidence>
<comment type="catalytic activity">
    <reaction evidence="9">
        <text>a 5-methoxy-2-methyl-3-(all-trans-polyprenyl)benzene-1,4-diol + AH2 + O2 = a 3-demethylubiquinol + A + H2O</text>
        <dbReference type="Rhea" id="RHEA:50908"/>
        <dbReference type="Rhea" id="RHEA-COMP:10859"/>
        <dbReference type="Rhea" id="RHEA-COMP:10914"/>
        <dbReference type="ChEBI" id="CHEBI:13193"/>
        <dbReference type="ChEBI" id="CHEBI:15377"/>
        <dbReference type="ChEBI" id="CHEBI:15379"/>
        <dbReference type="ChEBI" id="CHEBI:17499"/>
        <dbReference type="ChEBI" id="CHEBI:84167"/>
        <dbReference type="ChEBI" id="CHEBI:84422"/>
        <dbReference type="EC" id="1.14.99.60"/>
    </reaction>
</comment>
<keyword evidence="3 9" id="KW-0831">Ubiquinone biosynthesis</keyword>
<evidence type="ECO:0000256" key="8">
    <source>
        <dbReference type="ARBA" id="ARBA00023136"/>
    </source>
</evidence>
<evidence type="ECO:0000256" key="9">
    <source>
        <dbReference type="HAMAP-Rule" id="MF_01658"/>
    </source>
</evidence>
<dbReference type="HAMAP" id="MF_01658">
    <property type="entry name" value="COQ7"/>
    <property type="match status" value="1"/>
</dbReference>
<evidence type="ECO:0000256" key="1">
    <source>
        <dbReference type="ARBA" id="ARBA00004749"/>
    </source>
</evidence>
<dbReference type="GO" id="GO:0006744">
    <property type="term" value="P:ubiquinone biosynthetic process"/>
    <property type="evidence" value="ECO:0007669"/>
    <property type="project" value="UniProtKB-UniRule"/>
</dbReference>
<feature type="binding site" evidence="9">
    <location>
        <position position="142"/>
    </location>
    <ligand>
        <name>Fe cation</name>
        <dbReference type="ChEBI" id="CHEBI:24875"/>
        <label>2</label>
    </ligand>
</feature>
<dbReference type="UniPathway" id="UPA00232"/>
<dbReference type="InterPro" id="IPR009078">
    <property type="entry name" value="Ferritin-like_SF"/>
</dbReference>
<accession>A0A059ZVN7</accession>
<dbReference type="GO" id="GO:0008682">
    <property type="term" value="F:3-demethoxyubiquinol 3-hydroxylase activity"/>
    <property type="evidence" value="ECO:0007669"/>
    <property type="project" value="UniProtKB-EC"/>
</dbReference>
<evidence type="ECO:0000256" key="4">
    <source>
        <dbReference type="ARBA" id="ARBA00022723"/>
    </source>
</evidence>
<feature type="region of interest" description="Disordered" evidence="10">
    <location>
        <begin position="20"/>
        <end position="41"/>
    </location>
</feature>
<organism evidence="11 12">
    <name type="scientific">Acidithiobacillus caldus (strain ATCC 51756 / DSM 8584 / KU)</name>
    <dbReference type="NCBI Taxonomy" id="637389"/>
    <lineage>
        <taxon>Bacteria</taxon>
        <taxon>Pseudomonadati</taxon>
        <taxon>Pseudomonadota</taxon>
        <taxon>Acidithiobacillia</taxon>
        <taxon>Acidithiobacillales</taxon>
        <taxon>Acidithiobacillaceae</taxon>
        <taxon>Acidithiobacillus</taxon>
    </lineage>
</organism>
<comment type="subcellular location">
    <subcellularLocation>
        <location evidence="9">Cell membrane</location>
        <topology evidence="9">Peripheral membrane protein</topology>
    </subcellularLocation>
</comment>
<comment type="similarity">
    <text evidence="9">Belongs to the COQ7 family.</text>
</comment>
<dbReference type="AlphaFoldDB" id="A0A059ZVN7"/>
<dbReference type="eggNOG" id="COG2941">
    <property type="taxonomic scope" value="Bacteria"/>
</dbReference>
<dbReference type="GO" id="GO:0046872">
    <property type="term" value="F:metal ion binding"/>
    <property type="evidence" value="ECO:0007669"/>
    <property type="project" value="UniProtKB-KW"/>
</dbReference>
<evidence type="ECO:0000256" key="10">
    <source>
        <dbReference type="SAM" id="MobiDB-lite"/>
    </source>
</evidence>
<feature type="binding site" evidence="9">
    <location>
        <position position="93"/>
    </location>
    <ligand>
        <name>Fe cation</name>
        <dbReference type="ChEBI" id="CHEBI:24875"/>
        <label>1</label>
    </ligand>
</feature>
<dbReference type="PANTHER" id="PTHR11237:SF4">
    <property type="entry name" value="5-DEMETHOXYUBIQUINONE HYDROXYLASE, MITOCHONDRIAL"/>
    <property type="match status" value="1"/>
</dbReference>
<dbReference type="Gene3D" id="1.20.1260.10">
    <property type="match status" value="1"/>
</dbReference>
<dbReference type="HOGENOM" id="CLU_088601_0_0_6"/>
<dbReference type="InterPro" id="IPR012347">
    <property type="entry name" value="Ferritin-like"/>
</dbReference>
<dbReference type="GO" id="GO:0005886">
    <property type="term" value="C:plasma membrane"/>
    <property type="evidence" value="ECO:0007669"/>
    <property type="project" value="UniProtKB-SubCell"/>
</dbReference>
<proteinExistence type="inferred from homology"/>